<geneLocation type="plasmid" evidence="1 2">
    <name>2</name>
</geneLocation>
<reference evidence="1 2" key="1">
    <citation type="submission" date="2016-05" db="EMBL/GenBank/DDBJ databases">
        <title>Complete Genome and Methylome Analysis of Psychrotrophic Bacterial Isolates from Antarctic Lake Untersee.</title>
        <authorList>
            <person name="Fomenkov A."/>
            <person name="Akimov V.N."/>
            <person name="Vasilyeva L.V."/>
            <person name="Andersen D."/>
            <person name="Vincze T."/>
            <person name="Roberts R.J."/>
        </authorList>
    </citation>
    <scope>NUCLEOTIDE SEQUENCE [LARGE SCALE GENOMIC DNA]</scope>
    <source>
        <strain evidence="1 2">U14-5</strain>
        <plasmid evidence="2">Plasmid 2</plasmid>
    </source>
</reference>
<sequence length="138" mass="15356">MAVGHPIGDHGRGNLSSCLTNHCHGIRHHAGVLPRGSGIDYHDHRTLQGQAEIHRGIECVEVELRRLAWADHEVRRLCYQHRGSICVRCRIDQDQIVAVASRFLEGLVQVRGVDRLHIWCGITAALRPVGEIALGVEI</sequence>
<proteinExistence type="predicted"/>
<gene>
    <name evidence="1" type="ORF">RGI145_23870</name>
</gene>
<dbReference type="KEGG" id="rgi:RGI145_23870"/>
<keyword evidence="1" id="KW-0614">Plasmid</keyword>
<evidence type="ECO:0000313" key="2">
    <source>
        <dbReference type="Proteomes" id="UP000185494"/>
    </source>
</evidence>
<accession>A0A1L7ANM8</accession>
<name>A0A1L7ANM8_9PROT</name>
<protein>
    <submittedName>
        <fullName evidence="1">Uncharacterized protein</fullName>
    </submittedName>
</protein>
<evidence type="ECO:0000313" key="1">
    <source>
        <dbReference type="EMBL" id="APT60385.1"/>
    </source>
</evidence>
<dbReference type="AlphaFoldDB" id="A0A1L7ANM8"/>
<dbReference type="EMBL" id="CP015586">
    <property type="protein sequence ID" value="APT60385.1"/>
    <property type="molecule type" value="Genomic_DNA"/>
</dbReference>
<organism evidence="1 2">
    <name type="scientific">Roseomonas gilardii</name>
    <dbReference type="NCBI Taxonomy" id="257708"/>
    <lineage>
        <taxon>Bacteria</taxon>
        <taxon>Pseudomonadati</taxon>
        <taxon>Pseudomonadota</taxon>
        <taxon>Alphaproteobacteria</taxon>
        <taxon>Acetobacterales</taxon>
        <taxon>Roseomonadaceae</taxon>
        <taxon>Roseomonas</taxon>
    </lineage>
</organism>
<dbReference type="Proteomes" id="UP000185494">
    <property type="component" value="Chromosome 2"/>
</dbReference>